<keyword evidence="10 13" id="KW-0408">Iron</keyword>
<evidence type="ECO:0000256" key="8">
    <source>
        <dbReference type="ARBA" id="ARBA00022989"/>
    </source>
</evidence>
<comment type="similarity">
    <text evidence="4 14">Belongs to the cytochrome P450 family.</text>
</comment>
<comment type="pathway">
    <text evidence="3">Secondary metabolite biosynthesis.</text>
</comment>
<dbReference type="PROSITE" id="PS00086">
    <property type="entry name" value="CYTOCHROME_P450"/>
    <property type="match status" value="1"/>
</dbReference>
<keyword evidence="5 13" id="KW-0349">Heme</keyword>
<dbReference type="PANTHER" id="PTHR46300:SF7">
    <property type="entry name" value="P450, PUTATIVE (EUROFUNG)-RELATED"/>
    <property type="match status" value="1"/>
</dbReference>
<evidence type="ECO:0000256" key="2">
    <source>
        <dbReference type="ARBA" id="ARBA00004167"/>
    </source>
</evidence>
<dbReference type="GO" id="GO:0004497">
    <property type="term" value="F:monooxygenase activity"/>
    <property type="evidence" value="ECO:0007669"/>
    <property type="project" value="UniProtKB-KW"/>
</dbReference>
<keyword evidence="11 14" id="KW-0503">Monooxygenase</keyword>
<proteinExistence type="inferred from homology"/>
<dbReference type="STRING" id="1353009.A0A1Y2IRT6"/>
<evidence type="ECO:0000256" key="3">
    <source>
        <dbReference type="ARBA" id="ARBA00005179"/>
    </source>
</evidence>
<dbReference type="GO" id="GO:0005506">
    <property type="term" value="F:iron ion binding"/>
    <property type="evidence" value="ECO:0007669"/>
    <property type="project" value="InterPro"/>
</dbReference>
<organism evidence="15 16">
    <name type="scientific">Trametes coccinea (strain BRFM310)</name>
    <name type="common">Pycnoporus coccineus</name>
    <dbReference type="NCBI Taxonomy" id="1353009"/>
    <lineage>
        <taxon>Eukaryota</taxon>
        <taxon>Fungi</taxon>
        <taxon>Dikarya</taxon>
        <taxon>Basidiomycota</taxon>
        <taxon>Agaricomycotina</taxon>
        <taxon>Agaricomycetes</taxon>
        <taxon>Polyporales</taxon>
        <taxon>Polyporaceae</taxon>
        <taxon>Trametes</taxon>
    </lineage>
</organism>
<keyword evidence="12" id="KW-0472">Membrane</keyword>
<name>A0A1Y2IRT6_TRAC3</name>
<dbReference type="Gene3D" id="1.10.630.10">
    <property type="entry name" value="Cytochrome P450"/>
    <property type="match status" value="1"/>
</dbReference>
<accession>A0A1Y2IRT6</accession>
<evidence type="ECO:0000313" key="15">
    <source>
        <dbReference type="EMBL" id="OSD03859.1"/>
    </source>
</evidence>
<evidence type="ECO:0000256" key="6">
    <source>
        <dbReference type="ARBA" id="ARBA00022692"/>
    </source>
</evidence>
<sequence length="510" mass="57835">MSGEIPWKLVALAVLAFTLVRIMTKKRLKHPPGPKGLPLLGNVFDLPKAYPEKTYAKLAKEYGDIVYLKVFGTSTIVLHSIEAARDLLDKRSSKYSDRPPMTLLVDLIGQTSSLIAIPYGDRLRKHRKWLHDGVGNKAQLESFQYIQQREVRRLLRNLSDEPEHFREHLHLYLAAVMLEITYGKRVTSLGDEIVQMAERANESSNAAGYPTTWLLDYFPSLRHIPSWMPGAGFKKEASAVRKYVEEWKNTAFEMIRADMVAGRIGPCMFSKIFSEFGGSPTREQEEEIKGLGFNVYNAGLETSRGTLLVFFLCMTRNPHVLRKAQEEIDRVVGNDRLPDFSDRESLPYVNALLEEVLRWNPGLPLPVPHRLMVHDEYRGYQLPAGSTVIANNWAITRDTRYFPDPEEFRPERYLVSEHQRSELLLPSSFVFGYGRRICPGQLLAVATVWLAVANSIALFEISKEIDDLGNEITPPAAFISGFTSQPAPFVCRIRPRSSKAADLLSTIKQL</sequence>
<keyword evidence="8" id="KW-1133">Transmembrane helix</keyword>
<keyword evidence="9 14" id="KW-0560">Oxidoreductase</keyword>
<evidence type="ECO:0000256" key="12">
    <source>
        <dbReference type="ARBA" id="ARBA00023136"/>
    </source>
</evidence>
<dbReference type="InterPro" id="IPR002401">
    <property type="entry name" value="Cyt_P450_E_grp-I"/>
</dbReference>
<keyword evidence="7 13" id="KW-0479">Metal-binding</keyword>
<keyword evidence="6" id="KW-0812">Transmembrane</keyword>
<dbReference type="PRINTS" id="PR00463">
    <property type="entry name" value="EP450I"/>
</dbReference>
<dbReference type="GO" id="GO:0020037">
    <property type="term" value="F:heme binding"/>
    <property type="evidence" value="ECO:0007669"/>
    <property type="project" value="InterPro"/>
</dbReference>
<keyword evidence="16" id="KW-1185">Reference proteome</keyword>
<evidence type="ECO:0000256" key="14">
    <source>
        <dbReference type="RuleBase" id="RU000461"/>
    </source>
</evidence>
<evidence type="ECO:0000313" key="16">
    <source>
        <dbReference type="Proteomes" id="UP000193067"/>
    </source>
</evidence>
<dbReference type="CDD" id="cd11065">
    <property type="entry name" value="CYP64-like"/>
    <property type="match status" value="1"/>
</dbReference>
<dbReference type="InterPro" id="IPR050364">
    <property type="entry name" value="Cytochrome_P450_fung"/>
</dbReference>
<protein>
    <submittedName>
        <fullName evidence="15">Cytochrome P450</fullName>
    </submittedName>
</protein>
<gene>
    <name evidence="15" type="ORF">PYCCODRAFT_206676</name>
</gene>
<dbReference type="Proteomes" id="UP000193067">
    <property type="component" value="Unassembled WGS sequence"/>
</dbReference>
<evidence type="ECO:0000256" key="5">
    <source>
        <dbReference type="ARBA" id="ARBA00022617"/>
    </source>
</evidence>
<dbReference type="InterPro" id="IPR001128">
    <property type="entry name" value="Cyt_P450"/>
</dbReference>
<reference evidence="15 16" key="1">
    <citation type="journal article" date="2015" name="Biotechnol. Biofuels">
        <title>Enhanced degradation of softwood versus hardwood by the white-rot fungus Pycnoporus coccineus.</title>
        <authorList>
            <person name="Couturier M."/>
            <person name="Navarro D."/>
            <person name="Chevret D."/>
            <person name="Henrissat B."/>
            <person name="Piumi F."/>
            <person name="Ruiz-Duenas F.J."/>
            <person name="Martinez A.T."/>
            <person name="Grigoriev I.V."/>
            <person name="Riley R."/>
            <person name="Lipzen A."/>
            <person name="Berrin J.G."/>
            <person name="Master E.R."/>
            <person name="Rosso M.N."/>
        </authorList>
    </citation>
    <scope>NUCLEOTIDE SEQUENCE [LARGE SCALE GENOMIC DNA]</scope>
    <source>
        <strain evidence="15 16">BRFM310</strain>
    </source>
</reference>
<evidence type="ECO:0000256" key="4">
    <source>
        <dbReference type="ARBA" id="ARBA00010617"/>
    </source>
</evidence>
<evidence type="ECO:0000256" key="7">
    <source>
        <dbReference type="ARBA" id="ARBA00022723"/>
    </source>
</evidence>
<dbReference type="PANTHER" id="PTHR46300">
    <property type="entry name" value="P450, PUTATIVE (EUROFUNG)-RELATED-RELATED"/>
    <property type="match status" value="1"/>
</dbReference>
<feature type="binding site" description="axial binding residue" evidence="13">
    <location>
        <position position="438"/>
    </location>
    <ligand>
        <name>heme</name>
        <dbReference type="ChEBI" id="CHEBI:30413"/>
    </ligand>
    <ligandPart>
        <name>Fe</name>
        <dbReference type="ChEBI" id="CHEBI:18248"/>
    </ligandPart>
</feature>
<dbReference type="GO" id="GO:0016020">
    <property type="term" value="C:membrane"/>
    <property type="evidence" value="ECO:0007669"/>
    <property type="project" value="UniProtKB-SubCell"/>
</dbReference>
<dbReference type="SUPFAM" id="SSF48264">
    <property type="entry name" value="Cytochrome P450"/>
    <property type="match status" value="1"/>
</dbReference>
<evidence type="ECO:0000256" key="1">
    <source>
        <dbReference type="ARBA" id="ARBA00001971"/>
    </source>
</evidence>
<evidence type="ECO:0000256" key="10">
    <source>
        <dbReference type="ARBA" id="ARBA00023004"/>
    </source>
</evidence>
<dbReference type="Pfam" id="PF00067">
    <property type="entry name" value="p450"/>
    <property type="match status" value="1"/>
</dbReference>
<dbReference type="EMBL" id="KZ084099">
    <property type="protein sequence ID" value="OSD03859.1"/>
    <property type="molecule type" value="Genomic_DNA"/>
</dbReference>
<dbReference type="OrthoDB" id="2789670at2759"/>
<dbReference type="AlphaFoldDB" id="A0A1Y2IRT6"/>
<evidence type="ECO:0000256" key="9">
    <source>
        <dbReference type="ARBA" id="ARBA00023002"/>
    </source>
</evidence>
<dbReference type="InterPro" id="IPR036396">
    <property type="entry name" value="Cyt_P450_sf"/>
</dbReference>
<evidence type="ECO:0000256" key="11">
    <source>
        <dbReference type="ARBA" id="ARBA00023033"/>
    </source>
</evidence>
<dbReference type="GO" id="GO:0016705">
    <property type="term" value="F:oxidoreductase activity, acting on paired donors, with incorporation or reduction of molecular oxygen"/>
    <property type="evidence" value="ECO:0007669"/>
    <property type="project" value="InterPro"/>
</dbReference>
<evidence type="ECO:0000256" key="13">
    <source>
        <dbReference type="PIRSR" id="PIRSR602401-1"/>
    </source>
</evidence>
<comment type="subcellular location">
    <subcellularLocation>
        <location evidence="2">Membrane</location>
        <topology evidence="2">Single-pass membrane protein</topology>
    </subcellularLocation>
</comment>
<dbReference type="InterPro" id="IPR017972">
    <property type="entry name" value="Cyt_P450_CS"/>
</dbReference>
<comment type="cofactor">
    <cofactor evidence="1 13">
        <name>heme</name>
        <dbReference type="ChEBI" id="CHEBI:30413"/>
    </cofactor>
</comment>